<organism evidence="1 2">
    <name type="scientific">Arthrobacter crusticola</name>
    <dbReference type="NCBI Taxonomy" id="2547960"/>
    <lineage>
        <taxon>Bacteria</taxon>
        <taxon>Bacillati</taxon>
        <taxon>Actinomycetota</taxon>
        <taxon>Actinomycetes</taxon>
        <taxon>Micrococcales</taxon>
        <taxon>Micrococcaceae</taxon>
        <taxon>Arthrobacter</taxon>
    </lineage>
</organism>
<name>A0A4R5U2Z0_9MICC</name>
<accession>A0A4R5U2Z0</accession>
<proteinExistence type="predicted"/>
<dbReference type="OrthoDB" id="9795306at2"/>
<dbReference type="PANTHER" id="PTHR33990">
    <property type="entry name" value="PROTEIN YJDN-RELATED"/>
    <property type="match status" value="1"/>
</dbReference>
<dbReference type="RefSeq" id="WP_133402371.1">
    <property type="nucleotide sequence ID" value="NZ_SMTK01000001.1"/>
</dbReference>
<evidence type="ECO:0000313" key="2">
    <source>
        <dbReference type="Proteomes" id="UP000295411"/>
    </source>
</evidence>
<dbReference type="InterPro" id="IPR029068">
    <property type="entry name" value="Glyas_Bleomycin-R_OHBP_Dase"/>
</dbReference>
<dbReference type="Proteomes" id="UP000295411">
    <property type="component" value="Unassembled WGS sequence"/>
</dbReference>
<sequence>MTAPQLYLSFPGTARDALGFYAGIFGGELSLHTFEDFGRTDGPAEAIAHGVLSGVVSLAGSDAAAGEKSVRMEGVMLSLLGAAEPAVLHGWFDRLAADGVVVDPLAPKPWGASDGQVIDRHGLHWLIGYEAGQ</sequence>
<dbReference type="Gene3D" id="3.10.180.10">
    <property type="entry name" value="2,3-Dihydroxybiphenyl 1,2-Dioxygenase, domain 1"/>
    <property type="match status" value="1"/>
</dbReference>
<dbReference type="EMBL" id="SMTK01000001">
    <property type="protein sequence ID" value="TDK27958.1"/>
    <property type="molecule type" value="Genomic_DNA"/>
</dbReference>
<gene>
    <name evidence="1" type="ORF">E2F48_02275</name>
</gene>
<comment type="caution">
    <text evidence="1">The sequence shown here is derived from an EMBL/GenBank/DDBJ whole genome shotgun (WGS) entry which is preliminary data.</text>
</comment>
<dbReference type="SUPFAM" id="SSF54593">
    <property type="entry name" value="Glyoxalase/Bleomycin resistance protein/Dihydroxybiphenyl dioxygenase"/>
    <property type="match status" value="1"/>
</dbReference>
<evidence type="ECO:0000313" key="1">
    <source>
        <dbReference type="EMBL" id="TDK27958.1"/>
    </source>
</evidence>
<dbReference type="AlphaFoldDB" id="A0A4R5U2Z0"/>
<protein>
    <submittedName>
        <fullName evidence="1">VOC family protein</fullName>
    </submittedName>
</protein>
<reference evidence="1 2" key="1">
    <citation type="submission" date="2019-03" db="EMBL/GenBank/DDBJ databases">
        <title>Arthrobacter sp. nov., an bacterium isolated from biocrust in Mu Us Desert.</title>
        <authorList>
            <person name="Lixiong L."/>
        </authorList>
    </citation>
    <scope>NUCLEOTIDE SEQUENCE [LARGE SCALE GENOMIC DNA]</scope>
    <source>
        <strain evidence="1 2">SLN-3</strain>
    </source>
</reference>
<dbReference type="PANTHER" id="PTHR33990:SF1">
    <property type="entry name" value="PROTEIN YJDN"/>
    <property type="match status" value="1"/>
</dbReference>
<keyword evidence="2" id="KW-1185">Reference proteome</keyword>